<dbReference type="Gene3D" id="3.30.160.60">
    <property type="entry name" value="Classic Zinc Finger"/>
    <property type="match status" value="3"/>
</dbReference>
<dbReference type="InterPro" id="IPR036236">
    <property type="entry name" value="Znf_C2H2_sf"/>
</dbReference>
<evidence type="ECO:0000256" key="2">
    <source>
        <dbReference type="ARBA" id="ARBA00022737"/>
    </source>
</evidence>
<name>A0A6P7SGJ4_9MOLL</name>
<evidence type="ECO:0000313" key="9">
    <source>
        <dbReference type="RefSeq" id="XP_029637076.1"/>
    </source>
</evidence>
<keyword evidence="1" id="KW-0479">Metal-binding</keyword>
<keyword evidence="4" id="KW-0862">Zinc</keyword>
<keyword evidence="8" id="KW-1185">Reference proteome</keyword>
<dbReference type="GO" id="GO:0045944">
    <property type="term" value="P:positive regulation of transcription by RNA polymerase II"/>
    <property type="evidence" value="ECO:0007669"/>
    <property type="project" value="TreeGrafter"/>
</dbReference>
<dbReference type="RefSeq" id="XP_036359096.1">
    <property type="nucleotide sequence ID" value="XM_036503203.1"/>
</dbReference>
<dbReference type="PROSITE" id="PS00028">
    <property type="entry name" value="ZINC_FINGER_C2H2_1"/>
    <property type="match status" value="2"/>
</dbReference>
<protein>
    <submittedName>
        <fullName evidence="9 10">DNA-binding protein Ikaros-like</fullName>
    </submittedName>
</protein>
<feature type="domain" description="C2H2-type" evidence="7">
    <location>
        <begin position="343"/>
        <end position="370"/>
    </location>
</feature>
<dbReference type="RefSeq" id="XP_029637077.1">
    <property type="nucleotide sequence ID" value="XM_029781217.2"/>
</dbReference>
<dbReference type="AlphaFoldDB" id="A0A6P7SGJ4"/>
<dbReference type="GO" id="GO:0005634">
    <property type="term" value="C:nucleus"/>
    <property type="evidence" value="ECO:0007669"/>
    <property type="project" value="TreeGrafter"/>
</dbReference>
<dbReference type="GO" id="GO:0008270">
    <property type="term" value="F:zinc ion binding"/>
    <property type="evidence" value="ECO:0007669"/>
    <property type="project" value="UniProtKB-KW"/>
</dbReference>
<keyword evidence="2" id="KW-0677">Repeat</keyword>
<dbReference type="SUPFAM" id="SSF57667">
    <property type="entry name" value="beta-beta-alpha zinc fingers"/>
    <property type="match status" value="2"/>
</dbReference>
<evidence type="ECO:0000259" key="7">
    <source>
        <dbReference type="PROSITE" id="PS50157"/>
    </source>
</evidence>
<dbReference type="SMART" id="SM00355">
    <property type="entry name" value="ZnF_C2H2"/>
    <property type="match status" value="5"/>
</dbReference>
<feature type="region of interest" description="Disordered" evidence="6">
    <location>
        <begin position="278"/>
        <end position="304"/>
    </location>
</feature>
<accession>A0A6P7SGJ4</accession>
<evidence type="ECO:0000313" key="12">
    <source>
        <dbReference type="RefSeq" id="XP_036359096.1"/>
    </source>
</evidence>
<dbReference type="RefSeq" id="XP_036359097.1">
    <property type="nucleotide sequence ID" value="XM_036503204.1"/>
</dbReference>
<evidence type="ECO:0000313" key="11">
    <source>
        <dbReference type="RefSeq" id="XP_029637078.1"/>
    </source>
</evidence>
<evidence type="ECO:0000256" key="5">
    <source>
        <dbReference type="PROSITE-ProRule" id="PRU00042"/>
    </source>
</evidence>
<evidence type="ECO:0000313" key="10">
    <source>
        <dbReference type="RefSeq" id="XP_029637077.1"/>
    </source>
</evidence>
<feature type="domain" description="C2H2-type" evidence="7">
    <location>
        <begin position="79"/>
        <end position="106"/>
    </location>
</feature>
<dbReference type="RefSeq" id="XP_029637076.1">
    <property type="nucleotide sequence ID" value="XM_029781216.2"/>
</dbReference>
<evidence type="ECO:0000313" key="13">
    <source>
        <dbReference type="RefSeq" id="XP_036359097.1"/>
    </source>
</evidence>
<feature type="domain" description="C2H2-type" evidence="7">
    <location>
        <begin position="17"/>
        <end position="45"/>
    </location>
</feature>
<organism evidence="8 11">
    <name type="scientific">Octopus sinensis</name>
    <name type="common">East Asian common octopus</name>
    <dbReference type="NCBI Taxonomy" id="2607531"/>
    <lineage>
        <taxon>Eukaryota</taxon>
        <taxon>Metazoa</taxon>
        <taxon>Spiralia</taxon>
        <taxon>Lophotrochozoa</taxon>
        <taxon>Mollusca</taxon>
        <taxon>Cephalopoda</taxon>
        <taxon>Coleoidea</taxon>
        <taxon>Octopodiformes</taxon>
        <taxon>Octopoda</taxon>
        <taxon>Incirrata</taxon>
        <taxon>Octopodidae</taxon>
        <taxon>Octopus</taxon>
    </lineage>
</organism>
<proteinExistence type="predicted"/>
<dbReference type="InterPro" id="IPR013087">
    <property type="entry name" value="Znf_C2H2_type"/>
</dbReference>
<dbReference type="RefSeq" id="XP_029637078.1">
    <property type="nucleotide sequence ID" value="XM_029781218.2"/>
</dbReference>
<feature type="compositionally biased region" description="Polar residues" evidence="6">
    <location>
        <begin position="287"/>
        <end position="303"/>
    </location>
</feature>
<dbReference type="PANTHER" id="PTHR24403">
    <property type="entry name" value="ZINC FINGER PROTEIN"/>
    <property type="match status" value="1"/>
</dbReference>
<evidence type="ECO:0000256" key="1">
    <source>
        <dbReference type="ARBA" id="ARBA00022723"/>
    </source>
</evidence>
<dbReference type="PROSITE" id="PS50157">
    <property type="entry name" value="ZINC_FINGER_C2H2_2"/>
    <property type="match status" value="3"/>
</dbReference>
<dbReference type="KEGG" id="osn:115212349"/>
<sequence>MNDSANSMENSNVEKHFQCDQCSFTTEFHSDLVHHLSQVHNEQQTFLGNVSDISEDAAIDKGNNSTPVGGLDDEKRRLFHCESCSFSSPFRSKIVSHCVVHSDARPFICDLCDYAAKRKYDLKKHMHFKHKVFQSGFIPLPNQPSIDNSSLRFVTNQYGVNEHESRLTATNTNYPNESVQYSKNISSVKMESETSEDDCYIIDESLSVQDSFPNASMLNLSNVTSLNKQSVSDFQEHANRSLVSAAPQSSTASDHISVPGLTKSSSTYFPLQPSGLFSKDHLPIRQTPPQSLESGQSPASRTSPFIKDIGVTSTIAETSSHSSTATVSSSNVSDKCIGNSRSFTCPHCNILYFDNALYVMHMGLHDPENPWQCNLCGDIYHDVYSFTSHFINEHRQ</sequence>
<evidence type="ECO:0000256" key="4">
    <source>
        <dbReference type="ARBA" id="ARBA00022833"/>
    </source>
</evidence>
<dbReference type="Proteomes" id="UP000515154">
    <property type="component" value="Linkage group LG5"/>
</dbReference>
<keyword evidence="3 5" id="KW-0863">Zinc-finger</keyword>
<dbReference type="PANTHER" id="PTHR24403:SF67">
    <property type="entry name" value="FI01116P-RELATED"/>
    <property type="match status" value="1"/>
</dbReference>
<gene>
    <name evidence="9 10 11 12 13" type="primary">LOC115212349</name>
</gene>
<reference evidence="9 10" key="1">
    <citation type="submission" date="2025-08" db="UniProtKB">
        <authorList>
            <consortium name="RefSeq"/>
        </authorList>
    </citation>
    <scope>IDENTIFICATION</scope>
</reference>
<dbReference type="InterPro" id="IPR050688">
    <property type="entry name" value="Zinc_finger/UBP_domain"/>
</dbReference>
<evidence type="ECO:0000313" key="8">
    <source>
        <dbReference type="Proteomes" id="UP000515154"/>
    </source>
</evidence>
<evidence type="ECO:0000256" key="3">
    <source>
        <dbReference type="ARBA" id="ARBA00022771"/>
    </source>
</evidence>
<evidence type="ECO:0000256" key="6">
    <source>
        <dbReference type="SAM" id="MobiDB-lite"/>
    </source>
</evidence>